<dbReference type="CDD" id="cd07023">
    <property type="entry name" value="S49_Sppa_N_C"/>
    <property type="match status" value="1"/>
</dbReference>
<feature type="signal peptide" evidence="5">
    <location>
        <begin position="1"/>
        <end position="19"/>
    </location>
</feature>
<keyword evidence="2" id="KW-0645">Protease</keyword>
<dbReference type="EMBL" id="OUUY01000066">
    <property type="protein sequence ID" value="SPQ00339.1"/>
    <property type="molecule type" value="Genomic_DNA"/>
</dbReference>
<reference evidence="8" key="1">
    <citation type="submission" date="2018-03" db="EMBL/GenBank/DDBJ databases">
        <authorList>
            <person name="Zecchin S."/>
        </authorList>
    </citation>
    <scope>NUCLEOTIDE SEQUENCE [LARGE SCALE GENOMIC DNA]</scope>
</reference>
<name>A0A2U3QG62_9BACT</name>
<proteinExistence type="inferred from homology"/>
<organism evidence="7 8">
    <name type="scientific">Candidatus Sulfobium mesophilum</name>
    <dbReference type="NCBI Taxonomy" id="2016548"/>
    <lineage>
        <taxon>Bacteria</taxon>
        <taxon>Pseudomonadati</taxon>
        <taxon>Nitrospirota</taxon>
        <taxon>Nitrospiria</taxon>
        <taxon>Nitrospirales</taxon>
        <taxon>Nitrospiraceae</taxon>
        <taxon>Candidatus Sulfobium</taxon>
    </lineage>
</organism>
<dbReference type="OrthoDB" id="9764363at2"/>
<keyword evidence="5" id="KW-0732">Signal</keyword>
<feature type="chain" id="PRO_5015428212" evidence="5">
    <location>
        <begin position="20"/>
        <end position="326"/>
    </location>
</feature>
<dbReference type="InterPro" id="IPR004635">
    <property type="entry name" value="Pept_S49_SppA"/>
</dbReference>
<sequence>MKKNICIFILCLSILSGCAGLSVSLLPATEPLEEKLLEGEGRQKILLVDLDGVISFKEEKDVLKLRTRPSKVAFFREALLKVESDPEISGVILRINSPGGSVAASDTIYHEIMDFRQKKKIPVYAYIMELGASGGYYVASAADNISASPTAIVGSIGVIAMKFNIEELLSKIGVSEETYKSGPKKDFWSPFRPTTPEEKKMFQDIIDKLHMRFVGVVSANRQKILTEQEVRALADGRVFVSSEALAAGLIDGVAYLDETIDKMKKDLNIRQARVITYVRPKTFKSNIYSEYSEMPQMGQATINLISVNADALPLFSGVQFMYIWNP</sequence>
<dbReference type="GO" id="GO:0006508">
    <property type="term" value="P:proteolysis"/>
    <property type="evidence" value="ECO:0007669"/>
    <property type="project" value="UniProtKB-KW"/>
</dbReference>
<protein>
    <submittedName>
        <fullName evidence="7">Signal peptide peptidase A, Serine peptidase, MEROPS family S49</fullName>
    </submittedName>
</protein>
<feature type="domain" description="Peptidase S49" evidence="6">
    <location>
        <begin position="117"/>
        <end position="269"/>
    </location>
</feature>
<accession>A0A2U3QG62</accession>
<evidence type="ECO:0000256" key="4">
    <source>
        <dbReference type="ARBA" id="ARBA00022825"/>
    </source>
</evidence>
<dbReference type="Pfam" id="PF01343">
    <property type="entry name" value="Peptidase_S49"/>
    <property type="match status" value="1"/>
</dbReference>
<evidence type="ECO:0000256" key="3">
    <source>
        <dbReference type="ARBA" id="ARBA00022801"/>
    </source>
</evidence>
<dbReference type="AlphaFoldDB" id="A0A2U3QG62"/>
<dbReference type="InterPro" id="IPR002142">
    <property type="entry name" value="Peptidase_S49"/>
</dbReference>
<evidence type="ECO:0000313" key="7">
    <source>
        <dbReference type="EMBL" id="SPQ00339.1"/>
    </source>
</evidence>
<evidence type="ECO:0000259" key="6">
    <source>
        <dbReference type="Pfam" id="PF01343"/>
    </source>
</evidence>
<comment type="similarity">
    <text evidence="1">Belongs to the peptidase S49 family.</text>
</comment>
<keyword evidence="3" id="KW-0378">Hydrolase</keyword>
<dbReference type="PROSITE" id="PS51257">
    <property type="entry name" value="PROKAR_LIPOPROTEIN"/>
    <property type="match status" value="1"/>
</dbReference>
<evidence type="ECO:0000256" key="2">
    <source>
        <dbReference type="ARBA" id="ARBA00022670"/>
    </source>
</evidence>
<dbReference type="Proteomes" id="UP000245125">
    <property type="component" value="Unassembled WGS sequence"/>
</dbReference>
<evidence type="ECO:0000313" key="8">
    <source>
        <dbReference type="Proteomes" id="UP000245125"/>
    </source>
</evidence>
<dbReference type="GO" id="GO:0008236">
    <property type="term" value="F:serine-type peptidase activity"/>
    <property type="evidence" value="ECO:0007669"/>
    <property type="project" value="UniProtKB-KW"/>
</dbReference>
<dbReference type="PANTHER" id="PTHR42987">
    <property type="entry name" value="PEPTIDASE S49"/>
    <property type="match status" value="1"/>
</dbReference>
<dbReference type="NCBIfam" id="TIGR00706">
    <property type="entry name" value="SppA_dom"/>
    <property type="match status" value="1"/>
</dbReference>
<evidence type="ECO:0000256" key="1">
    <source>
        <dbReference type="ARBA" id="ARBA00008683"/>
    </source>
</evidence>
<evidence type="ECO:0000256" key="5">
    <source>
        <dbReference type="SAM" id="SignalP"/>
    </source>
</evidence>
<dbReference type="InterPro" id="IPR047272">
    <property type="entry name" value="S49_SppA_C"/>
</dbReference>
<dbReference type="PANTHER" id="PTHR42987:SF6">
    <property type="entry name" value="PROTEINASE IV"/>
    <property type="match status" value="1"/>
</dbReference>
<gene>
    <name evidence="7" type="ORF">NBG4_210014</name>
</gene>
<dbReference type="SUPFAM" id="SSF52096">
    <property type="entry name" value="ClpP/crotonase"/>
    <property type="match status" value="1"/>
</dbReference>
<keyword evidence="4" id="KW-0720">Serine protease</keyword>
<dbReference type="Gene3D" id="3.90.226.10">
    <property type="entry name" value="2-enoyl-CoA Hydratase, Chain A, domain 1"/>
    <property type="match status" value="2"/>
</dbReference>
<keyword evidence="8" id="KW-1185">Reference proteome</keyword>
<dbReference type="InterPro" id="IPR029045">
    <property type="entry name" value="ClpP/crotonase-like_dom_sf"/>
</dbReference>